<dbReference type="EMBL" id="CP010086">
    <property type="protein sequence ID" value="AJG98599.1"/>
    <property type="molecule type" value="Genomic_DNA"/>
</dbReference>
<dbReference type="RefSeq" id="WP_041895876.1">
    <property type="nucleotide sequence ID" value="NZ_CP010086.2"/>
</dbReference>
<dbReference type="Proteomes" id="UP000031866">
    <property type="component" value="Chromosome"/>
</dbReference>
<protein>
    <recommendedName>
        <fullName evidence="1">pyridoxal kinase</fullName>
        <ecNumber evidence="1">2.7.1.35</ecNumber>
    </recommendedName>
</protein>
<gene>
    <name evidence="7" type="ORF">LF65_02001</name>
</gene>
<keyword evidence="4 7" id="KW-0418">Kinase</keyword>
<evidence type="ECO:0000256" key="4">
    <source>
        <dbReference type="ARBA" id="ARBA00022777"/>
    </source>
</evidence>
<sequence>MIKPIKRAAVLHDLCGIGKAALTNVIPILSTLGVEVCPIPTMILTSHTGGFSPNIERLDGYISKAVQHYIELNINFESIFVGYLGSTNNIEETLLLLESVNKNKSLVVLDPIFADNGSYYSNFSKEYSDSLKRIIRYSHIITPNFTEACILCDEKIVEEVNEEKLLALSRKLYSFGCDNVIITSAPVANKKKIGIAVYNGENDSFKLIIRDRIERSYPGTGDVFTSVLIGLIMDGNSLEKSVEESCKFVEDCIKESSSYDYPAREGLLLEPILYKLNNLKRSTEEQNI</sequence>
<evidence type="ECO:0000259" key="6">
    <source>
        <dbReference type="Pfam" id="PF08543"/>
    </source>
</evidence>
<evidence type="ECO:0000256" key="5">
    <source>
        <dbReference type="ARBA" id="ARBA00022840"/>
    </source>
</evidence>
<dbReference type="SUPFAM" id="SSF53613">
    <property type="entry name" value="Ribokinase-like"/>
    <property type="match status" value="1"/>
</dbReference>
<dbReference type="InterPro" id="IPR013749">
    <property type="entry name" value="PM/HMP-P_kinase-1"/>
</dbReference>
<dbReference type="InterPro" id="IPR029056">
    <property type="entry name" value="Ribokinase-like"/>
</dbReference>
<dbReference type="Gene3D" id="3.40.1190.20">
    <property type="match status" value="1"/>
</dbReference>
<evidence type="ECO:0000313" key="8">
    <source>
        <dbReference type="Proteomes" id="UP000031866"/>
    </source>
</evidence>
<evidence type="ECO:0000256" key="3">
    <source>
        <dbReference type="ARBA" id="ARBA00022741"/>
    </source>
</evidence>
<evidence type="ECO:0000256" key="1">
    <source>
        <dbReference type="ARBA" id="ARBA00012104"/>
    </source>
</evidence>
<dbReference type="InterPro" id="IPR004625">
    <property type="entry name" value="PyrdxlKinase"/>
</dbReference>
<dbReference type="Pfam" id="PF08543">
    <property type="entry name" value="Phos_pyr_kin"/>
    <property type="match status" value="1"/>
</dbReference>
<keyword evidence="2" id="KW-0808">Transferase</keyword>
<accession>A0A0B5Q8P8</accession>
<keyword evidence="5" id="KW-0067">ATP-binding</keyword>
<evidence type="ECO:0000256" key="2">
    <source>
        <dbReference type="ARBA" id="ARBA00022679"/>
    </source>
</evidence>
<dbReference type="KEGG" id="cbei:LF65_02001"/>
<feature type="domain" description="Pyridoxamine kinase/Phosphomethylpyrimidine kinase" evidence="6">
    <location>
        <begin position="32"/>
        <end position="257"/>
    </location>
</feature>
<dbReference type="AlphaFoldDB" id="A0A0B5Q8P8"/>
<dbReference type="PANTHER" id="PTHR10534:SF2">
    <property type="entry name" value="PYRIDOXAL KINASE"/>
    <property type="match status" value="1"/>
</dbReference>
<keyword evidence="3" id="KW-0547">Nucleotide-binding</keyword>
<dbReference type="NCBIfam" id="NF005491">
    <property type="entry name" value="PRK07105.1"/>
    <property type="match status" value="1"/>
</dbReference>
<dbReference type="GO" id="GO:0005829">
    <property type="term" value="C:cytosol"/>
    <property type="evidence" value="ECO:0007669"/>
    <property type="project" value="TreeGrafter"/>
</dbReference>
<dbReference type="GO" id="GO:0008478">
    <property type="term" value="F:pyridoxal kinase activity"/>
    <property type="evidence" value="ECO:0007669"/>
    <property type="project" value="UniProtKB-EC"/>
</dbReference>
<dbReference type="GO" id="GO:0005524">
    <property type="term" value="F:ATP binding"/>
    <property type="evidence" value="ECO:0007669"/>
    <property type="project" value="UniProtKB-KW"/>
</dbReference>
<dbReference type="PANTHER" id="PTHR10534">
    <property type="entry name" value="PYRIDOXAL KINASE"/>
    <property type="match status" value="1"/>
</dbReference>
<dbReference type="EC" id="2.7.1.35" evidence="1"/>
<proteinExistence type="predicted"/>
<reference evidence="8" key="1">
    <citation type="submission" date="2014-12" db="EMBL/GenBank/DDBJ databases">
        <title>Genome sequence of Clostridium beijerinckii strain 59B.</title>
        <authorList>
            <person name="Little G.T."/>
            <person name="Minton N.P."/>
        </authorList>
    </citation>
    <scope>NUCLEOTIDE SEQUENCE [LARGE SCALE GENOMIC DNA]</scope>
    <source>
        <strain evidence="8">59B</strain>
    </source>
</reference>
<evidence type="ECO:0000313" key="7">
    <source>
        <dbReference type="EMBL" id="AJG98599.1"/>
    </source>
</evidence>
<organism evidence="7 8">
    <name type="scientific">Clostridium beijerinckii</name>
    <name type="common">Clostridium MP</name>
    <dbReference type="NCBI Taxonomy" id="1520"/>
    <lineage>
        <taxon>Bacteria</taxon>
        <taxon>Bacillati</taxon>
        <taxon>Bacillota</taxon>
        <taxon>Clostridia</taxon>
        <taxon>Eubacteriales</taxon>
        <taxon>Clostridiaceae</taxon>
        <taxon>Clostridium</taxon>
    </lineage>
</organism>
<dbReference type="OrthoDB" id="9800808at2"/>
<name>A0A0B5Q8P8_CLOBE</name>
<dbReference type="GO" id="GO:0009443">
    <property type="term" value="P:pyridoxal 5'-phosphate salvage"/>
    <property type="evidence" value="ECO:0007669"/>
    <property type="project" value="InterPro"/>
</dbReference>
<dbReference type="STRING" id="1520.LF65_02001"/>